<evidence type="ECO:0000256" key="1">
    <source>
        <dbReference type="ARBA" id="ARBA00006611"/>
    </source>
</evidence>
<keyword evidence="6" id="KW-1185">Reference proteome</keyword>
<evidence type="ECO:0000256" key="3">
    <source>
        <dbReference type="ARBA" id="ARBA00022840"/>
    </source>
</evidence>
<dbReference type="Pfam" id="PF05157">
    <property type="entry name" value="MshEN"/>
    <property type="match status" value="1"/>
</dbReference>
<gene>
    <name evidence="5" type="ORF">LMF89_04130</name>
</gene>
<reference evidence="5" key="1">
    <citation type="submission" date="2021-11" db="EMBL/GenBank/DDBJ databases">
        <title>Description of a new species Pelosinus isolated from the bottom sediments of Lake Baikal.</title>
        <authorList>
            <person name="Zakharyuk A."/>
        </authorList>
    </citation>
    <scope>NUCLEOTIDE SEQUENCE</scope>
    <source>
        <strain evidence="5">Bkl1</strain>
    </source>
</reference>
<name>A0ABS8HR07_9FIRM</name>
<keyword evidence="2" id="KW-0547">Nucleotide-binding</keyword>
<dbReference type="RefSeq" id="WP_229533984.1">
    <property type="nucleotide sequence ID" value="NZ_JAJHJB010000003.1"/>
</dbReference>
<dbReference type="Proteomes" id="UP001165492">
    <property type="component" value="Unassembled WGS sequence"/>
</dbReference>
<dbReference type="SUPFAM" id="SSF52540">
    <property type="entry name" value="P-loop containing nucleoside triphosphate hydrolases"/>
    <property type="match status" value="1"/>
</dbReference>
<evidence type="ECO:0000259" key="4">
    <source>
        <dbReference type="SMART" id="SM00382"/>
    </source>
</evidence>
<dbReference type="PANTHER" id="PTHR30258:SF1">
    <property type="entry name" value="PROTEIN TRANSPORT PROTEIN HOFB HOMOLOG"/>
    <property type="match status" value="1"/>
</dbReference>
<dbReference type="InterPro" id="IPR003593">
    <property type="entry name" value="AAA+_ATPase"/>
</dbReference>
<dbReference type="InterPro" id="IPR007831">
    <property type="entry name" value="T2SS_GspE_N"/>
</dbReference>
<dbReference type="InterPro" id="IPR001482">
    <property type="entry name" value="T2SS/T4SS_dom"/>
</dbReference>
<dbReference type="InterPro" id="IPR027417">
    <property type="entry name" value="P-loop_NTPase"/>
</dbReference>
<evidence type="ECO:0000313" key="6">
    <source>
        <dbReference type="Proteomes" id="UP001165492"/>
    </source>
</evidence>
<dbReference type="Gene3D" id="3.30.300.160">
    <property type="entry name" value="Type II secretion system, protein E, N-terminal domain"/>
    <property type="match status" value="1"/>
</dbReference>
<protein>
    <submittedName>
        <fullName evidence="5">GspE/PulE family protein</fullName>
    </submittedName>
</protein>
<dbReference type="Gene3D" id="3.40.50.300">
    <property type="entry name" value="P-loop containing nucleotide triphosphate hydrolases"/>
    <property type="match status" value="1"/>
</dbReference>
<dbReference type="PANTHER" id="PTHR30258">
    <property type="entry name" value="TYPE II SECRETION SYSTEM PROTEIN GSPE-RELATED"/>
    <property type="match status" value="1"/>
</dbReference>
<comment type="similarity">
    <text evidence="1">Belongs to the GSP E family.</text>
</comment>
<dbReference type="EMBL" id="JAJHJB010000003">
    <property type="protein sequence ID" value="MCC5464552.1"/>
    <property type="molecule type" value="Genomic_DNA"/>
</dbReference>
<sequence length="513" mass="56484">MKCEVLRTRLGIPQIDLSSICVKPELAELIPATLAERHQVIPVKVAGNKIILAMTDPTNFYAIDDIRMVSGFDVEPVIAAEKDILRAIRECYGVQDLVEKAINKMRPEDIRLTAKLQTADDAPIIGLVNSLMDQAIKDMASDIHIEPQDTTLRVRFRIDGMLREIGSFPREIHPAIVARIKIISDMDIAEKRIPQDGRIKIKVAESDIDIRVSTLPTIMGEKVVMRLLDQQTVILDINKLGFSTENSKNYHKIYSQSYGMVLVTGPTGSGKTTTLYSTLNQVNSPSQNIITLEDPVEYRLGGVNQVQVHPKAGLTFASGLRSALRQDPNVLLVGEIRDSETADIAIRAALTGHLVFSTLHTNDAAGTITRLLDMDVEPFLVASSVLGVVAQRLVRTLCPKCRESYIPSTDALERLFLGVEPDVPIRLHQGAGCAHCNHTGYQGRMAIHEVMPITSQIREAINRRASSDEICNIAIAQGMITMRQDGIEKARTGLTDVKEIMRVAYAEASGGQL</sequence>
<proteinExistence type="inferred from homology"/>
<evidence type="ECO:0000313" key="5">
    <source>
        <dbReference type="EMBL" id="MCC5464552.1"/>
    </source>
</evidence>
<dbReference type="Gene3D" id="3.30.450.90">
    <property type="match status" value="1"/>
</dbReference>
<organism evidence="5 6">
    <name type="scientific">Pelosinus baikalensis</name>
    <dbReference type="NCBI Taxonomy" id="2892015"/>
    <lineage>
        <taxon>Bacteria</taxon>
        <taxon>Bacillati</taxon>
        <taxon>Bacillota</taxon>
        <taxon>Negativicutes</taxon>
        <taxon>Selenomonadales</taxon>
        <taxon>Sporomusaceae</taxon>
        <taxon>Pelosinus</taxon>
    </lineage>
</organism>
<feature type="domain" description="AAA+ ATPase" evidence="4">
    <location>
        <begin position="257"/>
        <end position="378"/>
    </location>
</feature>
<dbReference type="InterPro" id="IPR037257">
    <property type="entry name" value="T2SS_E_N_sf"/>
</dbReference>
<dbReference type="Pfam" id="PF00437">
    <property type="entry name" value="T2SSE"/>
    <property type="match status" value="1"/>
</dbReference>
<dbReference type="CDD" id="cd01129">
    <property type="entry name" value="PulE-GspE-like"/>
    <property type="match status" value="1"/>
</dbReference>
<dbReference type="SMART" id="SM00382">
    <property type="entry name" value="AAA"/>
    <property type="match status" value="1"/>
</dbReference>
<comment type="caution">
    <text evidence="5">The sequence shown here is derived from an EMBL/GenBank/DDBJ whole genome shotgun (WGS) entry which is preliminary data.</text>
</comment>
<evidence type="ECO:0000256" key="2">
    <source>
        <dbReference type="ARBA" id="ARBA00022741"/>
    </source>
</evidence>
<accession>A0ABS8HR07</accession>
<keyword evidence="3" id="KW-0067">ATP-binding</keyword>
<dbReference type="SUPFAM" id="SSF160246">
    <property type="entry name" value="EspE N-terminal domain-like"/>
    <property type="match status" value="1"/>
</dbReference>